<accession>A0ABD3A6I1</accession>
<dbReference type="PANTHER" id="PTHR34190:SF10">
    <property type="entry name" value="TERNARY COMPLEX FACTOR MIP1 LEUCINE-ZIPPER DOMAIN-CONTAINING PROTEIN"/>
    <property type="match status" value="1"/>
</dbReference>
<comment type="caution">
    <text evidence="2">The sequence shown here is derived from an EMBL/GenBank/DDBJ whole genome shotgun (WGS) entry which is preliminary data.</text>
</comment>
<organism evidence="2 3">
    <name type="scientific">Cinchona calisaya</name>
    <dbReference type="NCBI Taxonomy" id="153742"/>
    <lineage>
        <taxon>Eukaryota</taxon>
        <taxon>Viridiplantae</taxon>
        <taxon>Streptophyta</taxon>
        <taxon>Embryophyta</taxon>
        <taxon>Tracheophyta</taxon>
        <taxon>Spermatophyta</taxon>
        <taxon>Magnoliopsida</taxon>
        <taxon>eudicotyledons</taxon>
        <taxon>Gunneridae</taxon>
        <taxon>Pentapetalae</taxon>
        <taxon>asterids</taxon>
        <taxon>lamiids</taxon>
        <taxon>Gentianales</taxon>
        <taxon>Rubiaceae</taxon>
        <taxon>Cinchonoideae</taxon>
        <taxon>Cinchoneae</taxon>
        <taxon>Cinchona</taxon>
    </lineage>
</organism>
<dbReference type="PANTHER" id="PTHR34190">
    <property type="entry name" value="EXPRESSED PROTEIN"/>
    <property type="match status" value="1"/>
</dbReference>
<feature type="region of interest" description="Disordered" evidence="1">
    <location>
        <begin position="83"/>
        <end position="138"/>
    </location>
</feature>
<feature type="compositionally biased region" description="Polar residues" evidence="1">
    <location>
        <begin position="29"/>
        <end position="39"/>
    </location>
</feature>
<proteinExistence type="predicted"/>
<feature type="compositionally biased region" description="Polar residues" evidence="1">
    <location>
        <begin position="122"/>
        <end position="131"/>
    </location>
</feature>
<gene>
    <name evidence="2" type="ORF">ACH5RR_012002</name>
</gene>
<name>A0ABD3A6I1_9GENT</name>
<feature type="region of interest" description="Disordered" evidence="1">
    <location>
        <begin position="25"/>
        <end position="49"/>
    </location>
</feature>
<protein>
    <submittedName>
        <fullName evidence="2">Uncharacterized protein</fullName>
    </submittedName>
</protein>
<sequence>MEDPISPSPVLPRLDRLDRLLQHLEEKQSLSARHSSNPVVQKVKQDQDDPCKTLSAALEEVQRKGTLVERLTMLETRVLQLSLEMDEGNTSKSSSSTVPGSEKLDHGFTSSTGTGRKDDNEVTISQGTQSLVAVKDQNQDSEGIAFDAAKTGPKNGRRQSKKGYKKWVGWFHLGCN</sequence>
<dbReference type="AlphaFoldDB" id="A0ABD3A6I1"/>
<reference evidence="2 3" key="1">
    <citation type="submission" date="2024-11" db="EMBL/GenBank/DDBJ databases">
        <title>A near-complete genome assembly of Cinchona calisaya.</title>
        <authorList>
            <person name="Lian D.C."/>
            <person name="Zhao X.W."/>
            <person name="Wei L."/>
        </authorList>
    </citation>
    <scope>NUCLEOTIDE SEQUENCE [LARGE SCALE GENOMIC DNA]</scope>
    <source>
        <tissue evidence="2">Nenye</tissue>
    </source>
</reference>
<dbReference type="Proteomes" id="UP001630127">
    <property type="component" value="Unassembled WGS sequence"/>
</dbReference>
<evidence type="ECO:0000313" key="2">
    <source>
        <dbReference type="EMBL" id="KAL3527346.1"/>
    </source>
</evidence>
<evidence type="ECO:0000313" key="3">
    <source>
        <dbReference type="Proteomes" id="UP001630127"/>
    </source>
</evidence>
<dbReference type="EMBL" id="JBJUIK010000005">
    <property type="protein sequence ID" value="KAL3527346.1"/>
    <property type="molecule type" value="Genomic_DNA"/>
</dbReference>
<evidence type="ECO:0000256" key="1">
    <source>
        <dbReference type="SAM" id="MobiDB-lite"/>
    </source>
</evidence>
<keyword evidence="3" id="KW-1185">Reference proteome</keyword>